<dbReference type="Proteomes" id="UP000245076">
    <property type="component" value="Unassembled WGS sequence"/>
</dbReference>
<name>A0A2P2D7X3_9LEPT</name>
<protein>
    <submittedName>
        <fullName evidence="1">Uncharacterized protein</fullName>
    </submittedName>
</protein>
<proteinExistence type="predicted"/>
<sequence length="219" mass="23229">MSVSTFQKEYSGTANVDTAFYFSAENFNALSVHAVFSASGEDPVTFDADLDVNPTDDTIHTDTPYLFEIGAAVRLTIDGVGSLPGGLALNTTYYVIQYDIENDLLQLASSYQNALDGIPVDIIGAGEGTAVITPFLVGNFKLQQSDFKSDYELNESPGNEASAGNWIDIPSQGGAVAAGTVIYGSTVVDYQYLRVLIESEGGNVGYSLIAYARGQGFAP</sequence>
<dbReference type="RefSeq" id="WP_108930280.1">
    <property type="nucleotide sequence ID" value="NZ_BFAY01000013.1"/>
</dbReference>
<gene>
    <name evidence="1" type="ORF">LPTSP1_36990</name>
</gene>
<evidence type="ECO:0000313" key="1">
    <source>
        <dbReference type="EMBL" id="GBF40681.1"/>
    </source>
</evidence>
<keyword evidence="2" id="KW-1185">Reference proteome</keyword>
<comment type="caution">
    <text evidence="1">The sequence shown here is derived from an EMBL/GenBank/DDBJ whole genome shotgun (WGS) entry which is preliminary data.</text>
</comment>
<dbReference type="AlphaFoldDB" id="A0A2P2D7X3"/>
<accession>A0A2P2D7X3</accession>
<evidence type="ECO:0000313" key="2">
    <source>
        <dbReference type="Proteomes" id="UP000245076"/>
    </source>
</evidence>
<dbReference type="EMBL" id="BFAY01000013">
    <property type="protein sequence ID" value="GBF40681.1"/>
    <property type="molecule type" value="Genomic_DNA"/>
</dbReference>
<organism evidence="1 2">
    <name type="scientific">Leptospira johnsonii</name>
    <dbReference type="NCBI Taxonomy" id="1917820"/>
    <lineage>
        <taxon>Bacteria</taxon>
        <taxon>Pseudomonadati</taxon>
        <taxon>Spirochaetota</taxon>
        <taxon>Spirochaetia</taxon>
        <taxon>Leptospirales</taxon>
        <taxon>Leptospiraceae</taxon>
        <taxon>Leptospira</taxon>
    </lineage>
</organism>
<reference evidence="1 2" key="1">
    <citation type="submission" date="2018-02" db="EMBL/GenBank/DDBJ databases">
        <title>Novel Leptospira species isolated from soil and water in Japan.</title>
        <authorList>
            <person name="Nakao R."/>
            <person name="Masuzawa T."/>
        </authorList>
    </citation>
    <scope>NUCLEOTIDE SEQUENCE [LARGE SCALE GENOMIC DNA]</scope>
    <source>
        <strain evidence="1 2">E8</strain>
    </source>
</reference>